<evidence type="ECO:0000259" key="1">
    <source>
        <dbReference type="Pfam" id="PF00534"/>
    </source>
</evidence>
<evidence type="ECO:0000259" key="2">
    <source>
        <dbReference type="Pfam" id="PF13439"/>
    </source>
</evidence>
<feature type="domain" description="Glycosyltransferase subfamily 4-like N-terminal" evidence="2">
    <location>
        <begin position="113"/>
        <end position="210"/>
    </location>
</feature>
<dbReference type="Gene3D" id="3.40.50.2000">
    <property type="entry name" value="Glycogen Phosphorylase B"/>
    <property type="match status" value="2"/>
</dbReference>
<comment type="caution">
    <text evidence="3">The sequence shown here is derived from an EMBL/GenBank/DDBJ whole genome shotgun (WGS) entry which is preliminary data.</text>
</comment>
<name>M7NPB7_9BACT</name>
<dbReference type="InterPro" id="IPR001296">
    <property type="entry name" value="Glyco_trans_1"/>
</dbReference>
<dbReference type="EMBL" id="AODQ01000022">
    <property type="protein sequence ID" value="EMR03570.1"/>
    <property type="molecule type" value="Genomic_DNA"/>
</dbReference>
<dbReference type="PANTHER" id="PTHR45947:SF3">
    <property type="entry name" value="SULFOQUINOVOSYL TRANSFERASE SQD2"/>
    <property type="match status" value="1"/>
</dbReference>
<evidence type="ECO:0000313" key="3">
    <source>
        <dbReference type="EMBL" id="EMR03570.1"/>
    </source>
</evidence>
<dbReference type="Pfam" id="PF00534">
    <property type="entry name" value="Glycos_transf_1"/>
    <property type="match status" value="1"/>
</dbReference>
<dbReference type="SUPFAM" id="SSF53756">
    <property type="entry name" value="UDP-Glycosyltransferase/glycogen phosphorylase"/>
    <property type="match status" value="1"/>
</dbReference>
<dbReference type="STRING" id="1279009.ADICEAN_01251"/>
<dbReference type="GO" id="GO:0004373">
    <property type="term" value="F:alpha-1,4-glucan glucosyltransferase (UDP-glucose donor) activity"/>
    <property type="evidence" value="ECO:0007669"/>
    <property type="project" value="UniProtKB-EC"/>
</dbReference>
<reference evidence="3 4" key="1">
    <citation type="journal article" date="2013" name="Genome Announc.">
        <title>Draft Genome Sequence of Cesiribacter andamanensis Strain AMV16T, Isolated from a Soil Sample from a Mud Volcano in the Andaman Islands, India.</title>
        <authorList>
            <person name="Shivaji S."/>
            <person name="Ara S."/>
            <person name="Begum Z."/>
            <person name="Srinivas T.N."/>
            <person name="Singh A."/>
            <person name="Kumar Pinnaka A."/>
        </authorList>
    </citation>
    <scope>NUCLEOTIDE SEQUENCE [LARGE SCALE GENOMIC DNA]</scope>
    <source>
        <strain evidence="3 4">AMV16</strain>
    </source>
</reference>
<sequence>MNIFIIPSWYPSESNPHAGIFTKEQVIALAKIFPEHTFALSHWGQNEEKFLLWAKDHIHNLKKVYSFYRHHAQQLSLAPNFIEYYTPALTWSRTFLKGNMKRIVQINKEHLLAFRKNHGDVAIIHAHTSHPAGWVAMELSKLYRIPYVITEHMSPFPFTSYLTKSGKIDSWLKMPLLCSSCNIMVSPQQKEKLSQLKIPNLTYIPNLTDESFFTPVENLGATAGFHFFTLGRLEAQKGIPYLLEAIRRLKVANIKVLFRIGGEGSEKEAYQQLAKHYELQDTIQWLGVLSREQVAEEMRACQAFVLPSMHENLPMVILEAIACGKPVITTACGGPESIIHQHNGIVVPAGDSEALTRALIQFLTSVHEYESETIRQDFLQRYSRQVVCQQILEVYCSAISEYRK</sequence>
<accession>M7NPB7</accession>
<dbReference type="Proteomes" id="UP000011910">
    <property type="component" value="Unassembled WGS sequence"/>
</dbReference>
<dbReference type="OrthoDB" id="9795068at2"/>
<dbReference type="InterPro" id="IPR050194">
    <property type="entry name" value="Glycosyltransferase_grp1"/>
</dbReference>
<keyword evidence="3" id="KW-0328">Glycosyltransferase</keyword>
<dbReference type="RefSeq" id="WP_009194651.1">
    <property type="nucleotide sequence ID" value="NZ_AODQ01000022.1"/>
</dbReference>
<gene>
    <name evidence="3" type="ORF">ADICEAN_01251</name>
</gene>
<evidence type="ECO:0000313" key="4">
    <source>
        <dbReference type="Proteomes" id="UP000011910"/>
    </source>
</evidence>
<organism evidence="3 4">
    <name type="scientific">Cesiribacter andamanensis AMV16</name>
    <dbReference type="NCBI Taxonomy" id="1279009"/>
    <lineage>
        <taxon>Bacteria</taxon>
        <taxon>Pseudomonadati</taxon>
        <taxon>Bacteroidota</taxon>
        <taxon>Cytophagia</taxon>
        <taxon>Cytophagales</taxon>
        <taxon>Cesiribacteraceae</taxon>
        <taxon>Cesiribacter</taxon>
    </lineage>
</organism>
<keyword evidence="4" id="KW-1185">Reference proteome</keyword>
<proteinExistence type="predicted"/>
<dbReference type="EC" id="2.4.1.11" evidence="3"/>
<dbReference type="AlphaFoldDB" id="M7NPB7"/>
<keyword evidence="3" id="KW-0808">Transferase</keyword>
<feature type="domain" description="Glycosyl transferase family 1" evidence="1">
    <location>
        <begin position="227"/>
        <end position="365"/>
    </location>
</feature>
<dbReference type="Pfam" id="PF13439">
    <property type="entry name" value="Glyco_transf_4"/>
    <property type="match status" value="1"/>
</dbReference>
<protein>
    <submittedName>
        <fullName evidence="3">Glycogen synthase</fullName>
        <ecNumber evidence="3">2.4.1.11</ecNumber>
    </submittedName>
</protein>
<dbReference type="InterPro" id="IPR028098">
    <property type="entry name" value="Glyco_trans_4-like_N"/>
</dbReference>
<dbReference type="eggNOG" id="COG0438">
    <property type="taxonomic scope" value="Bacteria"/>
</dbReference>
<dbReference type="PANTHER" id="PTHR45947">
    <property type="entry name" value="SULFOQUINOVOSYL TRANSFERASE SQD2"/>
    <property type="match status" value="1"/>
</dbReference>